<dbReference type="InterPro" id="IPR011009">
    <property type="entry name" value="Kinase-like_dom_sf"/>
</dbReference>
<keyword evidence="3" id="KW-1185">Reference proteome</keyword>
<dbReference type="EMBL" id="BSDI01000010">
    <property type="protein sequence ID" value="GLH97355.1"/>
    <property type="molecule type" value="Genomic_DNA"/>
</dbReference>
<feature type="compositionally biased region" description="Pro residues" evidence="1">
    <location>
        <begin position="393"/>
        <end position="406"/>
    </location>
</feature>
<evidence type="ECO:0008006" key="4">
    <source>
        <dbReference type="Google" id="ProtNLM"/>
    </source>
</evidence>
<gene>
    <name evidence="2" type="ORF">Pa4123_26300</name>
</gene>
<dbReference type="RefSeq" id="WP_281895159.1">
    <property type="nucleotide sequence ID" value="NZ_BSDI01000010.1"/>
</dbReference>
<name>A0ABQ5QSU2_9ACTN</name>
<evidence type="ECO:0000313" key="3">
    <source>
        <dbReference type="Proteomes" id="UP001144280"/>
    </source>
</evidence>
<comment type="caution">
    <text evidence="2">The sequence shown here is derived from an EMBL/GenBank/DDBJ whole genome shotgun (WGS) entry which is preliminary data.</text>
</comment>
<feature type="region of interest" description="Disordered" evidence="1">
    <location>
        <begin position="349"/>
        <end position="413"/>
    </location>
</feature>
<accession>A0ABQ5QSU2</accession>
<dbReference type="SUPFAM" id="SSF56112">
    <property type="entry name" value="Protein kinase-like (PK-like)"/>
    <property type="match status" value="1"/>
</dbReference>
<organism evidence="2 3">
    <name type="scientific">Phytohabitans aurantiacus</name>
    <dbReference type="NCBI Taxonomy" id="3016789"/>
    <lineage>
        <taxon>Bacteria</taxon>
        <taxon>Bacillati</taxon>
        <taxon>Actinomycetota</taxon>
        <taxon>Actinomycetes</taxon>
        <taxon>Micromonosporales</taxon>
        <taxon>Micromonosporaceae</taxon>
    </lineage>
</organism>
<feature type="compositionally biased region" description="Basic and acidic residues" evidence="1">
    <location>
        <begin position="355"/>
        <end position="370"/>
    </location>
</feature>
<dbReference type="InterPro" id="IPR009319">
    <property type="entry name" value="Phage_A118_VSP1"/>
</dbReference>
<evidence type="ECO:0000313" key="2">
    <source>
        <dbReference type="EMBL" id="GLH97355.1"/>
    </source>
</evidence>
<proteinExistence type="predicted"/>
<dbReference type="Proteomes" id="UP001144280">
    <property type="component" value="Unassembled WGS sequence"/>
</dbReference>
<protein>
    <recommendedName>
        <fullName evidence="4">PI3K/PI4K catalytic domain-containing protein</fullName>
    </recommendedName>
</protein>
<reference evidence="2" key="1">
    <citation type="submission" date="2022-12" db="EMBL/GenBank/DDBJ databases">
        <title>New Phytohabitans aurantiacus sp. RD004123 nov., an actinomycete isolated from soil.</title>
        <authorList>
            <person name="Triningsih D.W."/>
            <person name="Harunari E."/>
            <person name="Igarashi Y."/>
        </authorList>
    </citation>
    <scope>NUCLEOTIDE SEQUENCE</scope>
    <source>
        <strain evidence="2">RD004123</strain>
    </source>
</reference>
<feature type="compositionally biased region" description="Low complexity" evidence="1">
    <location>
        <begin position="380"/>
        <end position="392"/>
    </location>
</feature>
<sequence>MALTGDQIEEITRSVVELYQGAERAIVEQVTRQLAAGIDAADWAVNRLGALATLRQAVEAILAVVQDEAAEAIRDSLAEAYRTGSGAATTGIPAEVLPRNPAAVQAASAVAETGIRAAVVENLAVALVQDIGAKHSNVLRHVQDVYRSVIQQASAVSVAGGMTRRQAAQWAYSRFVDQGIASFTDAAGRQWRLSSYVEMGTRTVTQRAAVQGQTDRLTRLGVDTVIVSNSPRECPKCRPWEGKVLSISGRLRGRVELESAVGRGTVTVDIAGSVEEARAAGLQHPNCTHALRAYIAGATKVPTGDLSNPKGYEAKQRQRAIERHIRRWKERELAALDDAGKATAKAKVRQWQGAMRDHLKATPELKRLPYRETPGAGNLPRQRPPGGAAQPATPTPPKPTPTPAAAPKPMLGDRVAGGITERRQLGGGVMAETELVTLADGTKAVRKRAKDSSGIPAVDQQDAEELGALVARATGVRAPEIHRSGRDEVYMEYLDGDVFDELDDAAASALMASDEGARLGLADLLMGNVDRNGGNLLVSGGQIRAIDHGAAFAFDDEYNAPGRPPELRDDWWRAFGTSGGGWRDNPLSPADIRRLDQRLRALRSEFERLSRLDWWDGMMGRLRAIEPYAKGKGLLG</sequence>
<dbReference type="Pfam" id="PF06152">
    <property type="entry name" value="Phage_min_cap2"/>
    <property type="match status" value="1"/>
</dbReference>
<evidence type="ECO:0000256" key="1">
    <source>
        <dbReference type="SAM" id="MobiDB-lite"/>
    </source>
</evidence>